<name>A0A9W6T8H4_AMBMO</name>
<dbReference type="EMBL" id="BSXU01012368">
    <property type="protein sequence ID" value="GME77024.1"/>
    <property type="molecule type" value="Genomic_DNA"/>
</dbReference>
<dbReference type="InterPro" id="IPR012349">
    <property type="entry name" value="Split_barrel_FMN-bd"/>
</dbReference>
<protein>
    <submittedName>
        <fullName evidence="2">Unnamed protein product</fullName>
    </submittedName>
</protein>
<organism evidence="2 3">
    <name type="scientific">Ambrosiozyma monospora</name>
    <name type="common">Yeast</name>
    <name type="synonym">Endomycopsis monosporus</name>
    <dbReference type="NCBI Taxonomy" id="43982"/>
    <lineage>
        <taxon>Eukaryota</taxon>
        <taxon>Fungi</taxon>
        <taxon>Dikarya</taxon>
        <taxon>Ascomycota</taxon>
        <taxon>Saccharomycotina</taxon>
        <taxon>Pichiomycetes</taxon>
        <taxon>Pichiales</taxon>
        <taxon>Pichiaceae</taxon>
        <taxon>Ambrosiozyma</taxon>
    </lineage>
</organism>
<dbReference type="Proteomes" id="UP001165063">
    <property type="component" value="Unassembled WGS sequence"/>
</dbReference>
<dbReference type="SUPFAM" id="SSF50475">
    <property type="entry name" value="FMN-binding split barrel"/>
    <property type="match status" value="1"/>
</dbReference>
<evidence type="ECO:0000313" key="2">
    <source>
        <dbReference type="EMBL" id="GME77024.1"/>
    </source>
</evidence>
<accession>A0A9W6T8H4</accession>
<dbReference type="PANTHER" id="PTHR28243">
    <property type="entry name" value="AGL049CP"/>
    <property type="match status" value="1"/>
</dbReference>
<keyword evidence="3" id="KW-1185">Reference proteome</keyword>
<dbReference type="OrthoDB" id="5394411at2759"/>
<dbReference type="Gene3D" id="2.30.110.10">
    <property type="entry name" value="Electron Transport, Fmn-binding Protein, Chain A"/>
    <property type="match status" value="1"/>
</dbReference>
<dbReference type="AlphaFoldDB" id="A0A9W6T8H4"/>
<feature type="region of interest" description="Disordered" evidence="1">
    <location>
        <begin position="25"/>
        <end position="45"/>
    </location>
</feature>
<proteinExistence type="predicted"/>
<gene>
    <name evidence="2" type="ORF">Amon01_000959100</name>
</gene>
<evidence type="ECO:0000256" key="1">
    <source>
        <dbReference type="SAM" id="MobiDB-lite"/>
    </source>
</evidence>
<dbReference type="PANTHER" id="PTHR28243:SF1">
    <property type="entry name" value="PYRIDOXAMINE 5'-PHOSPHATE OXIDASE ALR4036 FAMILY FMN-BINDING DOMAIN-CONTAINING PROTEIN"/>
    <property type="match status" value="1"/>
</dbReference>
<reference evidence="2" key="1">
    <citation type="submission" date="2023-04" db="EMBL/GenBank/DDBJ databases">
        <title>Ambrosiozyma monospora NBRC 1965.</title>
        <authorList>
            <person name="Ichikawa N."/>
            <person name="Sato H."/>
            <person name="Tonouchi N."/>
        </authorList>
    </citation>
    <scope>NUCLEOTIDE SEQUENCE</scope>
    <source>
        <strain evidence="2">NBRC 1965</strain>
    </source>
</reference>
<evidence type="ECO:0000313" key="3">
    <source>
        <dbReference type="Proteomes" id="UP001165063"/>
    </source>
</evidence>
<comment type="caution">
    <text evidence="2">The sequence shown here is derived from an EMBL/GenBank/DDBJ whole genome shotgun (WGS) entry which is preliminary data.</text>
</comment>
<sequence>MSLTDLKQQAKQLLNSLPSSSASLYQLNDGNGSSTTTAAATKPQDLSITMRHSSSLNATLHPPTEEEWESERQRIWNKLSRGMKKSFKKPQPGSVLTDEKQKLLDSISRGVDGGSSEYDNFVVVCMFVDSVDYVDFSGGGIDRRYVYKKTGLGTWREIEVCP</sequence>